<dbReference type="AlphaFoldDB" id="A0A218XYP8"/>
<feature type="domain" description="SPX" evidence="11">
    <location>
        <begin position="2"/>
        <end position="343"/>
    </location>
</feature>
<dbReference type="OrthoDB" id="9970435at2759"/>
<dbReference type="InterPro" id="IPR004331">
    <property type="entry name" value="SPX_dom"/>
</dbReference>
<dbReference type="GO" id="GO:0016036">
    <property type="term" value="P:cellular response to phosphate starvation"/>
    <property type="evidence" value="ECO:0007669"/>
    <property type="project" value="InterPro"/>
</dbReference>
<evidence type="ECO:0000313" key="15">
    <source>
        <dbReference type="RefSeq" id="XP_031384707.1"/>
    </source>
</evidence>
<feature type="compositionally biased region" description="Basic and acidic residues" evidence="8">
    <location>
        <begin position="180"/>
        <end position="218"/>
    </location>
</feature>
<name>A0A218XYP8_PUNGR</name>
<evidence type="ECO:0000256" key="4">
    <source>
        <dbReference type="ARBA" id="ARBA00022592"/>
    </source>
</evidence>
<evidence type="ECO:0000256" key="6">
    <source>
        <dbReference type="ARBA" id="ARBA00022989"/>
    </source>
</evidence>
<feature type="domain" description="EXS" evidence="10">
    <location>
        <begin position="601"/>
        <end position="792"/>
    </location>
</feature>
<feature type="transmembrane region" description="Helical" evidence="9">
    <location>
        <begin position="480"/>
        <end position="504"/>
    </location>
</feature>
<protein>
    <submittedName>
        <fullName evidence="15">Phosphate transporter PHO1 homolog 1-like</fullName>
    </submittedName>
</protein>
<dbReference type="PROSITE" id="PS51380">
    <property type="entry name" value="EXS"/>
    <property type="match status" value="1"/>
</dbReference>
<reference evidence="13" key="1">
    <citation type="journal article" date="2017" name="Plant J.">
        <title>The pomegranate (Punica granatum L.) genome and the genomics of punicalagin biosynthesis.</title>
        <authorList>
            <person name="Qin G."/>
            <person name="Xu C."/>
            <person name="Ming R."/>
            <person name="Tang H."/>
            <person name="Guyot R."/>
            <person name="Kramer E.M."/>
            <person name="Hu Y."/>
            <person name="Yi X."/>
            <person name="Qi Y."/>
            <person name="Xu X."/>
            <person name="Gao Z."/>
            <person name="Pan H."/>
            <person name="Jian J."/>
            <person name="Tian Y."/>
            <person name="Yue Z."/>
            <person name="Xu Y."/>
        </authorList>
    </citation>
    <scope>NUCLEOTIDE SEQUENCE [LARGE SCALE GENOMIC DNA]</scope>
    <source>
        <strain evidence="13">cv. Dabenzi</strain>
    </source>
</reference>
<keyword evidence="14" id="KW-1185">Reference proteome</keyword>
<feature type="transmembrane region" description="Helical" evidence="9">
    <location>
        <begin position="438"/>
        <end position="459"/>
    </location>
</feature>
<evidence type="ECO:0000256" key="1">
    <source>
        <dbReference type="ARBA" id="ARBA00004127"/>
    </source>
</evidence>
<dbReference type="EMBL" id="MTKT01000666">
    <property type="protein sequence ID" value="OWM89402.1"/>
    <property type="molecule type" value="Genomic_DNA"/>
</dbReference>
<reference evidence="14" key="3">
    <citation type="journal article" date="2020" name="Plant Biotechnol. J.">
        <title>The pomegranate (Punica granatum L.) draft genome dissects genetic divergence between soft- and hard-seeded cultivars.</title>
        <authorList>
            <person name="Luo X."/>
            <person name="Li H."/>
            <person name="Wu Z."/>
            <person name="Yao W."/>
            <person name="Zhao P."/>
            <person name="Cao D."/>
            <person name="Yu H."/>
            <person name="Li K."/>
            <person name="Poudel K."/>
            <person name="Zhao D."/>
            <person name="Zhang F."/>
            <person name="Xia X."/>
            <person name="Chen L."/>
            <person name="Wang Q."/>
            <person name="Jing D."/>
            <person name="Cao S."/>
        </authorList>
    </citation>
    <scope>NUCLEOTIDE SEQUENCE [LARGE SCALE GENOMIC DNA]</scope>
</reference>
<feature type="transmembrane region" description="Helical" evidence="9">
    <location>
        <begin position="516"/>
        <end position="537"/>
    </location>
</feature>
<reference evidence="15" key="4">
    <citation type="submission" date="2025-04" db="UniProtKB">
        <authorList>
            <consortium name="RefSeq"/>
        </authorList>
    </citation>
    <scope>IDENTIFICATION</scope>
    <source>
        <tissue evidence="15">Leaf</tissue>
    </source>
</reference>
<keyword evidence="4" id="KW-0592">Phosphate transport</keyword>
<keyword evidence="6 9" id="KW-1133">Transmembrane helix</keyword>
<dbReference type="GO" id="GO:0006817">
    <property type="term" value="P:phosphate ion transport"/>
    <property type="evidence" value="ECO:0007669"/>
    <property type="project" value="UniProtKB-KW"/>
</dbReference>
<dbReference type="Pfam" id="PF03105">
    <property type="entry name" value="SPX"/>
    <property type="match status" value="1"/>
</dbReference>
<feature type="transmembrane region" description="Helical" evidence="9">
    <location>
        <begin position="711"/>
        <end position="732"/>
    </location>
</feature>
<dbReference type="InterPro" id="IPR004342">
    <property type="entry name" value="EXS_C"/>
</dbReference>
<gene>
    <name evidence="15" type="primary">LOC116198649</name>
    <name evidence="12" type="ORF">CDL15_Pgr024150</name>
</gene>
<comment type="similarity">
    <text evidence="2">Belongs to the SYG1 (TC 2.A.94) family.</text>
</comment>
<keyword evidence="5 9" id="KW-0812">Transmembrane</keyword>
<feature type="transmembrane region" description="Helical" evidence="9">
    <location>
        <begin position="663"/>
        <end position="682"/>
    </location>
</feature>
<organism evidence="12 13">
    <name type="scientific">Punica granatum</name>
    <name type="common">Pomegranate</name>
    <dbReference type="NCBI Taxonomy" id="22663"/>
    <lineage>
        <taxon>Eukaryota</taxon>
        <taxon>Viridiplantae</taxon>
        <taxon>Streptophyta</taxon>
        <taxon>Embryophyta</taxon>
        <taxon>Tracheophyta</taxon>
        <taxon>Spermatophyta</taxon>
        <taxon>Magnoliopsida</taxon>
        <taxon>eudicotyledons</taxon>
        <taxon>Gunneridae</taxon>
        <taxon>Pentapetalae</taxon>
        <taxon>rosids</taxon>
        <taxon>malvids</taxon>
        <taxon>Myrtales</taxon>
        <taxon>Lythraceae</taxon>
        <taxon>Punica</taxon>
    </lineage>
</organism>
<dbReference type="InterPro" id="IPR034092">
    <property type="entry name" value="PHO1_SPX"/>
</dbReference>
<evidence type="ECO:0000259" key="11">
    <source>
        <dbReference type="PROSITE" id="PS51382"/>
    </source>
</evidence>
<feature type="region of interest" description="Disordered" evidence="8">
    <location>
        <begin position="152"/>
        <end position="171"/>
    </location>
</feature>
<keyword evidence="3" id="KW-0813">Transport</keyword>
<dbReference type="InterPro" id="IPR052486">
    <property type="entry name" value="PHO1"/>
</dbReference>
<feature type="region of interest" description="Disordered" evidence="8">
    <location>
        <begin position="176"/>
        <end position="218"/>
    </location>
</feature>
<dbReference type="PROSITE" id="PS51382">
    <property type="entry name" value="SPX"/>
    <property type="match status" value="1"/>
</dbReference>
<evidence type="ECO:0000256" key="7">
    <source>
        <dbReference type="ARBA" id="ARBA00023136"/>
    </source>
</evidence>
<evidence type="ECO:0000256" key="5">
    <source>
        <dbReference type="ARBA" id="ARBA00022692"/>
    </source>
</evidence>
<comment type="subcellular location">
    <subcellularLocation>
        <location evidence="1">Endomembrane system</location>
        <topology evidence="1">Multi-pass membrane protein</topology>
    </subcellularLocation>
</comment>
<accession>A0A218XYP8</accession>
<evidence type="ECO:0000313" key="12">
    <source>
        <dbReference type="EMBL" id="OWM89402.1"/>
    </source>
</evidence>
<keyword evidence="7 9" id="KW-0472">Membrane</keyword>
<dbReference type="PANTHER" id="PTHR48477">
    <property type="entry name" value="PHOSPHATE TRANSPORTER PHO1"/>
    <property type="match status" value="1"/>
</dbReference>
<dbReference type="PANTHER" id="PTHR48477:SF1">
    <property type="entry name" value="PHOSPHATE TRANSPORTER PHO1"/>
    <property type="match status" value="1"/>
</dbReference>
<evidence type="ECO:0000256" key="8">
    <source>
        <dbReference type="SAM" id="MobiDB-lite"/>
    </source>
</evidence>
<evidence type="ECO:0000313" key="14">
    <source>
        <dbReference type="Proteomes" id="UP000515151"/>
    </source>
</evidence>
<evidence type="ECO:0000259" key="10">
    <source>
        <dbReference type="PROSITE" id="PS51380"/>
    </source>
</evidence>
<dbReference type="Pfam" id="PF03124">
    <property type="entry name" value="EXS"/>
    <property type="match status" value="1"/>
</dbReference>
<dbReference type="GO" id="GO:0016020">
    <property type="term" value="C:membrane"/>
    <property type="evidence" value="ECO:0007669"/>
    <property type="project" value="InterPro"/>
</dbReference>
<evidence type="ECO:0000256" key="3">
    <source>
        <dbReference type="ARBA" id="ARBA00022448"/>
    </source>
</evidence>
<dbReference type="CDD" id="cd14476">
    <property type="entry name" value="SPX_PHO1_like"/>
    <property type="match status" value="1"/>
</dbReference>
<evidence type="ECO:0000313" key="13">
    <source>
        <dbReference type="Proteomes" id="UP000197138"/>
    </source>
</evidence>
<dbReference type="Proteomes" id="UP000515151">
    <property type="component" value="Chromosome 3"/>
</dbReference>
<dbReference type="GeneID" id="116198649"/>
<sequence length="792" mass="92262">MVKFSKQFEGQLVPEWKDAFVDYWQLKKDIKKIHLLNTNNGEKSLKKEQSRISFMSSLRKLSFFGHQQRDHGAIQVHRKLASSASNGDTYETELMEHFEDSDAAKGFFTCLDHQLNKVNQFYRTKENEFLERGELLKKQMEILIELKNALKQQNGSGKGGPSEDFNDDSSVSCAITSEDDSVRDRASEEHLQDKTSDDLEKPEIPFPELLKKPDEMGKSMRMNRENSIKMTRSLSSRSFNCQGKNLRINIPLTTPTRTLSAISNLVFEDLISQSSKKLDGNKLQVNKTKLTHAKKMIRGAFIELYKGLRYLETYRNLNMLAFVKILKKFDKYTGKQVLPIYLRVVESSYFNSSNKAMRLTDEVEELFIMHFAEDDRRKAMKYLKPDQRKDSHGKTFFIGLFTGCFIALLAGYIIMAHITGLYRRRQGDTVYMETVYPVLSMFSLLFLHFFLYGCNIFAWRKTRINYSFIFEFSPTKELKYRDIFLISTISMTIVVGVMFAHLSLLSKGYSYAQFQAIPGLLLLIFLLVLVCPFNIIYKSSRYRFLQVIRNIALSPFYKVVMLDFFMADQLCSQVPMLQNLENIVCYYITGSYKTQDYGYCMRTKHYQDLAYAVSFLPYYWRAMQCARRWFDEGQTSHLVNLGKYVSAMFAAGAKVAYQKERSVGLLSVIVIVSSCATVYQLYWDFVKDWGLLQLNSRNPWLRNELVLRQKFIYYISMGLNTILRLAWLQTVLHSSFGNVDYRVTGFFLAALEVIRRGLWNFYRLENEHLNNAGKFRAVKMVPLPFHEVNEED</sequence>
<feature type="transmembrane region" description="Helical" evidence="9">
    <location>
        <begin position="396"/>
        <end position="418"/>
    </location>
</feature>
<evidence type="ECO:0000256" key="2">
    <source>
        <dbReference type="ARBA" id="ARBA00009665"/>
    </source>
</evidence>
<proteinExistence type="inferred from homology"/>
<dbReference type="RefSeq" id="XP_031384707.1">
    <property type="nucleotide sequence ID" value="XM_031528847.1"/>
</dbReference>
<dbReference type="GO" id="GO:0012505">
    <property type="term" value="C:endomembrane system"/>
    <property type="evidence" value="ECO:0007669"/>
    <property type="project" value="UniProtKB-SubCell"/>
</dbReference>
<evidence type="ECO:0000256" key="9">
    <source>
        <dbReference type="SAM" id="Phobius"/>
    </source>
</evidence>
<reference evidence="12" key="2">
    <citation type="submission" date="2017-06" db="EMBL/GenBank/DDBJ databases">
        <title>The pomegranate genome and the genomics of punicalagin biosynthesis.</title>
        <authorList>
            <person name="Xu C."/>
        </authorList>
    </citation>
    <scope>NUCLEOTIDE SEQUENCE [LARGE SCALE GENOMIC DNA]</scope>
    <source>
        <tissue evidence="12">Fresh leaf</tissue>
    </source>
</reference>
<dbReference type="Proteomes" id="UP000197138">
    <property type="component" value="Unassembled WGS sequence"/>
</dbReference>